<dbReference type="InterPro" id="IPR041664">
    <property type="entry name" value="AAA_16"/>
</dbReference>
<dbReference type="GO" id="GO:0035556">
    <property type="term" value="P:intracellular signal transduction"/>
    <property type="evidence" value="ECO:0007669"/>
    <property type="project" value="InterPro"/>
</dbReference>
<reference evidence="4 5" key="1">
    <citation type="submission" date="2019-03" db="EMBL/GenBank/DDBJ databases">
        <title>Paraburkholderia sp. 7MH5, isolated from subtropical forest soil.</title>
        <authorList>
            <person name="Gao Z.-H."/>
            <person name="Qiu L.-H."/>
        </authorList>
    </citation>
    <scope>NUCLEOTIDE SEQUENCE [LARGE SCALE GENOMIC DNA]</scope>
    <source>
        <strain evidence="4 5">7MH5</strain>
    </source>
</reference>
<dbReference type="GO" id="GO:0005524">
    <property type="term" value="F:ATP binding"/>
    <property type="evidence" value="ECO:0007669"/>
    <property type="project" value="UniProtKB-KW"/>
</dbReference>
<keyword evidence="5" id="KW-1185">Reference proteome</keyword>
<dbReference type="Gene3D" id="3.30.70.1230">
    <property type="entry name" value="Nucleotide cyclase"/>
    <property type="match status" value="1"/>
</dbReference>
<dbReference type="InterPro" id="IPR027417">
    <property type="entry name" value="P-loop_NTPase"/>
</dbReference>
<proteinExistence type="predicted"/>
<keyword evidence="1" id="KW-0547">Nucleotide-binding</keyword>
<dbReference type="CDD" id="cd07302">
    <property type="entry name" value="CHD"/>
    <property type="match status" value="1"/>
</dbReference>
<dbReference type="InterPro" id="IPR029787">
    <property type="entry name" value="Nucleotide_cyclase"/>
</dbReference>
<evidence type="ECO:0000259" key="3">
    <source>
        <dbReference type="PROSITE" id="PS50125"/>
    </source>
</evidence>
<keyword evidence="2" id="KW-0067">ATP-binding</keyword>
<dbReference type="InterPro" id="IPR011990">
    <property type="entry name" value="TPR-like_helical_dom_sf"/>
</dbReference>
<dbReference type="Pfam" id="PF13191">
    <property type="entry name" value="AAA_16"/>
    <property type="match status" value="1"/>
</dbReference>
<dbReference type="SUPFAM" id="SSF52540">
    <property type="entry name" value="P-loop containing nucleoside triphosphate hydrolases"/>
    <property type="match status" value="1"/>
</dbReference>
<protein>
    <recommendedName>
        <fullName evidence="3">Guanylate cyclase domain-containing protein</fullName>
    </recommendedName>
</protein>
<dbReference type="Pfam" id="PF00211">
    <property type="entry name" value="Guanylate_cyc"/>
    <property type="match status" value="1"/>
</dbReference>
<gene>
    <name evidence="4" type="ORF">E1956_17465</name>
</gene>
<evidence type="ECO:0000313" key="5">
    <source>
        <dbReference type="Proteomes" id="UP000295727"/>
    </source>
</evidence>
<dbReference type="EMBL" id="CP038149">
    <property type="protein sequence ID" value="QBQ99026.1"/>
    <property type="molecule type" value="Genomic_DNA"/>
</dbReference>
<dbReference type="InterPro" id="IPR001054">
    <property type="entry name" value="A/G_cyclase"/>
</dbReference>
<dbReference type="GO" id="GO:0005737">
    <property type="term" value="C:cytoplasm"/>
    <property type="evidence" value="ECO:0007669"/>
    <property type="project" value="TreeGrafter"/>
</dbReference>
<organism evidence="4 5">
    <name type="scientific">Paraburkholderia pallida</name>
    <dbReference type="NCBI Taxonomy" id="2547399"/>
    <lineage>
        <taxon>Bacteria</taxon>
        <taxon>Pseudomonadati</taxon>
        <taxon>Pseudomonadota</taxon>
        <taxon>Betaproteobacteria</taxon>
        <taxon>Burkholderiales</taxon>
        <taxon>Burkholderiaceae</taxon>
        <taxon>Paraburkholderia</taxon>
    </lineage>
</organism>
<dbReference type="AlphaFoldDB" id="A0A4P7CW74"/>
<dbReference type="Gene3D" id="3.40.50.300">
    <property type="entry name" value="P-loop containing nucleotide triphosphate hydrolases"/>
    <property type="match status" value="1"/>
</dbReference>
<dbReference type="GO" id="GO:0009190">
    <property type="term" value="P:cyclic nucleotide biosynthetic process"/>
    <property type="evidence" value="ECO:0007669"/>
    <property type="project" value="InterPro"/>
</dbReference>
<dbReference type="Gene3D" id="1.25.40.10">
    <property type="entry name" value="Tetratricopeptide repeat domain"/>
    <property type="match status" value="2"/>
</dbReference>
<dbReference type="PANTHER" id="PTHR16305">
    <property type="entry name" value="TESTICULAR SOLUBLE ADENYLYL CYCLASE"/>
    <property type="match status" value="1"/>
</dbReference>
<dbReference type="PROSITE" id="PS50125">
    <property type="entry name" value="GUANYLATE_CYCLASE_2"/>
    <property type="match status" value="1"/>
</dbReference>
<dbReference type="RefSeq" id="WP_134751378.1">
    <property type="nucleotide sequence ID" value="NZ_CP038149.1"/>
</dbReference>
<dbReference type="SMART" id="SM00044">
    <property type="entry name" value="CYCc"/>
    <property type="match status" value="1"/>
</dbReference>
<dbReference type="SUPFAM" id="SSF48452">
    <property type="entry name" value="TPR-like"/>
    <property type="match status" value="2"/>
</dbReference>
<feature type="domain" description="Guanylate cyclase" evidence="3">
    <location>
        <begin position="66"/>
        <end position="199"/>
    </location>
</feature>
<dbReference type="OrthoDB" id="9758570at2"/>
<accession>A0A4P7CW74</accession>
<name>A0A4P7CW74_9BURK</name>
<dbReference type="SUPFAM" id="SSF55073">
    <property type="entry name" value="Nucleotide cyclase"/>
    <property type="match status" value="1"/>
</dbReference>
<evidence type="ECO:0000256" key="1">
    <source>
        <dbReference type="ARBA" id="ARBA00022741"/>
    </source>
</evidence>
<sequence>MRCTNCGFECREGARFCEQCGGVLVRTGATPSPIDYTPSHLAEQIRAAQAVLEARGKAVSERKTITALFADMAGSTALIYDLDPEEAHRLIAPVIELMMEAVHHYEGFVAKLLGDGILALFGAPIAHEDHPQRALYAALRMQQAMRRHSDRIRLAHAIPLQIRVGVHTGEVVMRSIRKDDLHTDYDPVGNTIHIASRMEAIATPASILVSPSTYRLTEGYFEFKALGQTQVKGVAESLAVYELHGPGALRTRLQVAEQRGLTRFVGREAEFDTLRRALDATKAGQGSVVGVMGEAGVGKSRLFHEFKRTALKGCLVVETFSVSHGKSFALLPLIELLKNYFQISSADDERRCREKVTGRVLTLERGLEDRVPYLLHLLGIGEASPALTQMDSHIRRDRTFEAIARLFVRESVNEPVALVFEDLQWLDSETQAFLAFLIDHVSSGRLLLLLNYRPEYRDDWSGRDCYTPVVLEPLGRADAQGLISALVGDDRTLVAVKQHVLDKTEGNPFFIEEVVRTLAEERVLVGEKGHYRMQTVPLTLHIPTTVQGVLAARIDRLPAAEKELLQTLAVIGKTFPANLVQYVVELPDDELYTLLARLEKGGFIDEQPAFPAVEYVFKHALTQEVAGNSLLAERRRVVHERTGQALEALFEAHLKDHWSELAHHYSLSGNAPKAVEYLHCAGQQAWQRSANAEAIRQLGMALDLLGGLPETPERADRELALRLAIGPALMAARGWASPEVKATYTRALELCRQAGQTPHLFRAQTGLRMVYQLGAEYKTAREIAERLLELAERAHNPAQIMEANYLLGMSLFRLGELSSAHAYLAGLGKLSQLHDAEQLDEEIFAHGRDPRSVGESSLGLVLWHMGYPDEALRRAEQALTRARALHDMVSLGQSLVFKAELHQLRGEPRLTHDCAEAAIDLSTEQGFPTILAWATILDGWALAEAGEAGQGMARVRHGLAGYEATGARLGRTYFLALLAETCARAGQRDAGLDALAEAMAVAEESGERHHEPELYRLGGELLLLPAGLPTADATAAVAAADRDAAEARFNEAIATAHRRGARSLELRAALSLAGLYLTQGRMSAARQILAPVRDAFTEGFGTADLQRAKVRLDELAAIATR</sequence>
<dbReference type="Proteomes" id="UP000295727">
    <property type="component" value="Chromosome 2"/>
</dbReference>
<dbReference type="PANTHER" id="PTHR16305:SF28">
    <property type="entry name" value="GUANYLATE CYCLASE DOMAIN-CONTAINING PROTEIN"/>
    <property type="match status" value="1"/>
</dbReference>
<dbReference type="KEGG" id="ppai:E1956_17465"/>
<evidence type="ECO:0000313" key="4">
    <source>
        <dbReference type="EMBL" id="QBQ99026.1"/>
    </source>
</evidence>
<dbReference type="GO" id="GO:0004016">
    <property type="term" value="F:adenylate cyclase activity"/>
    <property type="evidence" value="ECO:0007669"/>
    <property type="project" value="UniProtKB-ARBA"/>
</dbReference>
<evidence type="ECO:0000256" key="2">
    <source>
        <dbReference type="ARBA" id="ARBA00022840"/>
    </source>
</evidence>